<evidence type="ECO:0000313" key="3">
    <source>
        <dbReference type="Proteomes" id="UP000253850"/>
    </source>
</evidence>
<dbReference type="InterPro" id="IPR047700">
    <property type="entry name" value="NrtS-like"/>
</dbReference>
<name>A0AAX2A8T8_9BACT</name>
<evidence type="ECO:0000313" key="1">
    <source>
        <dbReference type="EMBL" id="AXH13337.1"/>
    </source>
</evidence>
<dbReference type="Proteomes" id="UP000289193">
    <property type="component" value="Unassembled WGS sequence"/>
</dbReference>
<dbReference type="KEGG" id="hbv:ABIV_2363"/>
<accession>A0AAX2A8T8</accession>
<organism evidence="2 4">
    <name type="scientific">Halarcobacter bivalviorum</name>
    <dbReference type="NCBI Taxonomy" id="663364"/>
    <lineage>
        <taxon>Bacteria</taxon>
        <taxon>Pseudomonadati</taxon>
        <taxon>Campylobacterota</taxon>
        <taxon>Epsilonproteobacteria</taxon>
        <taxon>Campylobacterales</taxon>
        <taxon>Arcobacteraceae</taxon>
        <taxon>Halarcobacter</taxon>
    </lineage>
</organism>
<protein>
    <submittedName>
        <fullName evidence="1">Membrane protein</fullName>
    </submittedName>
</protein>
<dbReference type="NCBIfam" id="NF038050">
    <property type="entry name" value="NrtS"/>
    <property type="match status" value="1"/>
</dbReference>
<reference evidence="2 4" key="1">
    <citation type="submission" date="2017-10" db="EMBL/GenBank/DDBJ databases">
        <title>Genomics of the genus Arcobacter.</title>
        <authorList>
            <person name="Perez-Cataluna A."/>
            <person name="Figueras M.J."/>
        </authorList>
    </citation>
    <scope>NUCLEOTIDE SEQUENCE [LARGE SCALE GENOMIC DNA]</scope>
    <source>
        <strain evidence="2 4">CECT 7835</strain>
    </source>
</reference>
<dbReference type="EMBL" id="PDKM01000003">
    <property type="protein sequence ID" value="RXK10057.1"/>
    <property type="molecule type" value="Genomic_DNA"/>
</dbReference>
<dbReference type="Proteomes" id="UP000253850">
    <property type="component" value="Chromosome"/>
</dbReference>
<dbReference type="EMBL" id="CP031217">
    <property type="protein sequence ID" value="AXH13337.1"/>
    <property type="molecule type" value="Genomic_DNA"/>
</dbReference>
<evidence type="ECO:0000313" key="2">
    <source>
        <dbReference type="EMBL" id="RXK10057.1"/>
    </source>
</evidence>
<reference evidence="1 3" key="2">
    <citation type="submission" date="2018-07" db="EMBL/GenBank/DDBJ databases">
        <title>Complete genome of the Arcobacter bivalviorum type strain LMG 26154.</title>
        <authorList>
            <person name="Miller W.G."/>
            <person name="Yee E."/>
            <person name="Bono J.L."/>
        </authorList>
    </citation>
    <scope>NUCLEOTIDE SEQUENCE [LARGE SCALE GENOMIC DNA]</scope>
    <source>
        <strain evidence="1 3">LMG 26154</strain>
    </source>
</reference>
<evidence type="ECO:0000313" key="4">
    <source>
        <dbReference type="Proteomes" id="UP000289193"/>
    </source>
</evidence>
<keyword evidence="4" id="KW-1185">Reference proteome</keyword>
<proteinExistence type="predicted"/>
<dbReference type="RefSeq" id="WP_114840125.1">
    <property type="nucleotide sequence ID" value="NZ_CP031217.1"/>
</dbReference>
<gene>
    <name evidence="1" type="ORF">ABIV_2363</name>
    <name evidence="2" type="ORF">CRV05_06685</name>
</gene>
<dbReference type="AlphaFoldDB" id="A0AAX2A8T8"/>
<sequence length="130" mass="14863">MTRLRLISSIAFSESLIKKALKIAFVVGIILNLINQGDKIVSLLFNEINYFKSILTFCVPFCVSMYTAISMKLKFQVGEKAAEHVLLRCTNCNGCLEVKKDQIVPFCYKCAEKTNWKLTSFKDKKCQHKK</sequence>